<gene>
    <name evidence="1" type="ORF">A0O28_0095230</name>
</gene>
<proteinExistence type="predicted"/>
<dbReference type="EMBL" id="LVVK01000018">
    <property type="protein sequence ID" value="OPB39676.1"/>
    <property type="molecule type" value="Genomic_DNA"/>
</dbReference>
<evidence type="ECO:0000313" key="1">
    <source>
        <dbReference type="EMBL" id="OPB39676.1"/>
    </source>
</evidence>
<keyword evidence="2" id="KW-1185">Reference proteome</keyword>
<dbReference type="AlphaFoldDB" id="A0A1T3CEZ6"/>
<comment type="caution">
    <text evidence="1">The sequence shown here is derived from an EMBL/GenBank/DDBJ whole genome shotgun (WGS) entry which is preliminary data.</text>
</comment>
<reference evidence="1 2" key="1">
    <citation type="submission" date="2016-04" db="EMBL/GenBank/DDBJ databases">
        <title>Multiple horizontal gene transfer events from other fungi enriched the ability of the initially mycotrophic fungus Trichoderma (Ascomycota) to feed on dead plant biomass.</title>
        <authorList>
            <person name="Atanasova L."/>
            <person name="Chenthamara K."/>
            <person name="Zhang J."/>
            <person name="Grujic M."/>
            <person name="Henrissat B."/>
            <person name="Kuo A."/>
            <person name="Aertz A."/>
            <person name="Salamov A."/>
            <person name="Lipzen A."/>
            <person name="Labutti K."/>
            <person name="Barry K."/>
            <person name="Miao Y."/>
            <person name="Rahimi M.J."/>
            <person name="Shen Q."/>
            <person name="Grigoriev I.V."/>
            <person name="Kubicek C.P."/>
            <person name="Druzhinina I.S."/>
        </authorList>
    </citation>
    <scope>NUCLEOTIDE SEQUENCE [LARGE SCALE GENOMIC DNA]</scope>
    <source>
        <strain evidence="1 2">NJAU 4742</strain>
    </source>
</reference>
<accession>A0A1T3CEZ6</accession>
<organism evidence="1 2">
    <name type="scientific">Trichoderma guizhouense</name>
    <dbReference type="NCBI Taxonomy" id="1491466"/>
    <lineage>
        <taxon>Eukaryota</taxon>
        <taxon>Fungi</taxon>
        <taxon>Dikarya</taxon>
        <taxon>Ascomycota</taxon>
        <taxon>Pezizomycotina</taxon>
        <taxon>Sordariomycetes</taxon>
        <taxon>Hypocreomycetidae</taxon>
        <taxon>Hypocreales</taxon>
        <taxon>Hypocreaceae</taxon>
        <taxon>Trichoderma</taxon>
    </lineage>
</organism>
<protein>
    <submittedName>
        <fullName evidence="1">Uncharacterized protein</fullName>
    </submittedName>
</protein>
<name>A0A1T3CEZ6_9HYPO</name>
<dbReference type="Proteomes" id="UP000191004">
    <property type="component" value="Unassembled WGS sequence"/>
</dbReference>
<sequence>MPPEQQTGYQGPGSADFFNVTPKQEREYCKALVGKVFQLAGVERGDRDNCYNACVDKCVKTGLLRAHVWEEWGGYPELGQRMARIAERTNQTGEYHILDAETAGSATRLLLCSSLYHYFHLL</sequence>
<evidence type="ECO:0000313" key="2">
    <source>
        <dbReference type="Proteomes" id="UP000191004"/>
    </source>
</evidence>